<sequence>MRVELKGRRITYLFNDRVIGFETDNLVDTFSCVVDVPGNYKLDVESKQDGCIYRNTISLNYNDELGEYYYIFTAGQLPVGKCLFQLRRINDDKVFLSDKFEAWIKKPVLGYCSAYQEKGPLPSEFYQIESNLDELYQHPPIPDSSGYWKLWDSKKKEYEISDIPVSSETTLATGDGLDFTNNVLSIKTDKKSIIFDKDKQLAIGDIDGGDLDMSDDTIATNVLFL</sequence>
<organism evidence="1">
    <name type="scientific">Siphoviridae sp. ct6d71</name>
    <dbReference type="NCBI Taxonomy" id="2826298"/>
    <lineage>
        <taxon>Viruses</taxon>
        <taxon>Duplodnaviria</taxon>
        <taxon>Heunggongvirae</taxon>
        <taxon>Uroviricota</taxon>
        <taxon>Caudoviricetes</taxon>
    </lineage>
</organism>
<protein>
    <submittedName>
        <fullName evidence="1">Uncharacterized protein</fullName>
    </submittedName>
</protein>
<proteinExistence type="predicted"/>
<name>A0A8S5R387_9CAUD</name>
<accession>A0A8S5R387</accession>
<reference evidence="1" key="1">
    <citation type="journal article" date="2021" name="Proc. Natl. Acad. Sci. U.S.A.">
        <title>A Catalog of Tens of Thousands of Viruses from Human Metagenomes Reveals Hidden Associations with Chronic Diseases.</title>
        <authorList>
            <person name="Tisza M.J."/>
            <person name="Buck C.B."/>
        </authorList>
    </citation>
    <scope>NUCLEOTIDE SEQUENCE</scope>
    <source>
        <strain evidence="1">Ct6d71</strain>
    </source>
</reference>
<dbReference type="EMBL" id="BK015797">
    <property type="protein sequence ID" value="DAE25437.1"/>
    <property type="molecule type" value="Genomic_DNA"/>
</dbReference>
<evidence type="ECO:0000313" key="1">
    <source>
        <dbReference type="EMBL" id="DAE25437.1"/>
    </source>
</evidence>